<protein>
    <submittedName>
        <fullName evidence="12">YidC/Oxa1 family membrane protein insertase</fullName>
    </submittedName>
</protein>
<dbReference type="GO" id="GO:0015031">
    <property type="term" value="P:protein transport"/>
    <property type="evidence" value="ECO:0007669"/>
    <property type="project" value="UniProtKB-KW"/>
</dbReference>
<comment type="subcellular location">
    <subcellularLocation>
        <location evidence="1">Cell membrane</location>
        <topology evidence="1">Multi-pass membrane protein</topology>
    </subcellularLocation>
    <subcellularLocation>
        <location evidence="9">Membrane</location>
        <topology evidence="9">Multi-pass membrane protein</topology>
    </subcellularLocation>
</comment>
<keyword evidence="6 10" id="KW-1133">Transmembrane helix</keyword>
<dbReference type="PRINTS" id="PR01900">
    <property type="entry name" value="YIDCPROTEIN"/>
</dbReference>
<dbReference type="PANTHER" id="PTHR12428:SF65">
    <property type="entry name" value="CYTOCHROME C OXIDASE ASSEMBLY PROTEIN COX18, MITOCHONDRIAL"/>
    <property type="match status" value="1"/>
</dbReference>
<gene>
    <name evidence="12" type="ORF">AB8B22_10765</name>
</gene>
<keyword evidence="8" id="KW-0143">Chaperone</keyword>
<dbReference type="PANTHER" id="PTHR12428">
    <property type="entry name" value="OXA1"/>
    <property type="match status" value="1"/>
</dbReference>
<dbReference type="Pfam" id="PF02096">
    <property type="entry name" value="60KD_IMP"/>
    <property type="match status" value="1"/>
</dbReference>
<evidence type="ECO:0000256" key="9">
    <source>
        <dbReference type="RuleBase" id="RU003945"/>
    </source>
</evidence>
<keyword evidence="5" id="KW-0653">Protein transport</keyword>
<evidence type="ECO:0000313" key="12">
    <source>
        <dbReference type="EMBL" id="XDU66827.1"/>
    </source>
</evidence>
<sequence>MFKIPALVNFVVFVLNAIYKIVGNYGIAIIIVTVLMRIIIFPLTLKQEKSMKKMREIQPEMDKLKEKYKDNPQEFQKKTAELYREAGVNPLGGCLPLLIQLPIFVALYYAFMGEAIPNDAKFLWFTLKQPDKLFMIGTFAFNLLPILNVVITFVQQKMMATPGQDNQQMQTMMYMMPIMMLFIFYRMPSGVTLYYLVSGALALLQQYIILKGRSDDGENNTKVTK</sequence>
<evidence type="ECO:0000256" key="1">
    <source>
        <dbReference type="ARBA" id="ARBA00004651"/>
    </source>
</evidence>
<evidence type="ECO:0000259" key="11">
    <source>
        <dbReference type="Pfam" id="PF02096"/>
    </source>
</evidence>
<feature type="transmembrane region" description="Helical" evidence="10">
    <location>
        <begin position="193"/>
        <end position="210"/>
    </location>
</feature>
<feature type="domain" description="Membrane insertase YidC/Oxa/ALB C-terminal" evidence="11">
    <location>
        <begin position="25"/>
        <end position="210"/>
    </location>
</feature>
<accession>A0AB39VHR2</accession>
<name>A0AB39VHR2_9FUSO</name>
<dbReference type="RefSeq" id="WP_369711082.1">
    <property type="nucleotide sequence ID" value="NZ_CP165644.1"/>
</dbReference>
<reference evidence="12" key="1">
    <citation type="submission" date="2024-07" db="EMBL/GenBank/DDBJ databases">
        <authorList>
            <person name="Li X.-J."/>
            <person name="Wang X."/>
        </authorList>
    </citation>
    <scope>NUCLEOTIDE SEQUENCE</scope>
    <source>
        <strain evidence="12">HSP-334</strain>
    </source>
</reference>
<dbReference type="InterPro" id="IPR047196">
    <property type="entry name" value="YidC_ALB_C"/>
</dbReference>
<dbReference type="EMBL" id="CP165644">
    <property type="protein sequence ID" value="XDU66827.1"/>
    <property type="molecule type" value="Genomic_DNA"/>
</dbReference>
<dbReference type="InterPro" id="IPR001708">
    <property type="entry name" value="YidC/ALB3/OXA1/COX18"/>
</dbReference>
<proteinExistence type="inferred from homology"/>
<dbReference type="CDD" id="cd20070">
    <property type="entry name" value="5TM_YidC_Alb3"/>
    <property type="match status" value="1"/>
</dbReference>
<evidence type="ECO:0000256" key="6">
    <source>
        <dbReference type="ARBA" id="ARBA00022989"/>
    </source>
</evidence>
<keyword evidence="4 9" id="KW-0812">Transmembrane</keyword>
<keyword evidence="7 10" id="KW-0472">Membrane</keyword>
<evidence type="ECO:0000256" key="2">
    <source>
        <dbReference type="ARBA" id="ARBA00022448"/>
    </source>
</evidence>
<feature type="transmembrane region" description="Helical" evidence="10">
    <location>
        <begin position="132"/>
        <end position="151"/>
    </location>
</feature>
<comment type="similarity">
    <text evidence="9">Belongs to the OXA1/ALB3/YidC family.</text>
</comment>
<dbReference type="AlphaFoldDB" id="A0AB39VHR2"/>
<dbReference type="GO" id="GO:0051205">
    <property type="term" value="P:protein insertion into membrane"/>
    <property type="evidence" value="ECO:0007669"/>
    <property type="project" value="TreeGrafter"/>
</dbReference>
<dbReference type="GO" id="GO:0005886">
    <property type="term" value="C:plasma membrane"/>
    <property type="evidence" value="ECO:0007669"/>
    <property type="project" value="UniProtKB-SubCell"/>
</dbReference>
<feature type="transmembrane region" description="Helical" evidence="10">
    <location>
        <begin position="91"/>
        <end position="112"/>
    </location>
</feature>
<dbReference type="GO" id="GO:0032977">
    <property type="term" value="F:membrane insertase activity"/>
    <property type="evidence" value="ECO:0007669"/>
    <property type="project" value="InterPro"/>
</dbReference>
<evidence type="ECO:0000256" key="5">
    <source>
        <dbReference type="ARBA" id="ARBA00022927"/>
    </source>
</evidence>
<dbReference type="KEGG" id="lrug:AB8B22_10765"/>
<feature type="transmembrane region" description="Helical" evidence="10">
    <location>
        <begin position="25"/>
        <end position="45"/>
    </location>
</feature>
<evidence type="ECO:0000256" key="3">
    <source>
        <dbReference type="ARBA" id="ARBA00022475"/>
    </source>
</evidence>
<organism evidence="12">
    <name type="scientific">Leptotrichia rugosa</name>
    <dbReference type="NCBI Taxonomy" id="3239302"/>
    <lineage>
        <taxon>Bacteria</taxon>
        <taxon>Fusobacteriati</taxon>
        <taxon>Fusobacteriota</taxon>
        <taxon>Fusobacteriia</taxon>
        <taxon>Fusobacteriales</taxon>
        <taxon>Leptotrichiaceae</taxon>
        <taxon>Leptotrichia</taxon>
    </lineage>
</organism>
<keyword evidence="2" id="KW-0813">Transport</keyword>
<evidence type="ECO:0000256" key="10">
    <source>
        <dbReference type="SAM" id="Phobius"/>
    </source>
</evidence>
<evidence type="ECO:0000256" key="4">
    <source>
        <dbReference type="ARBA" id="ARBA00022692"/>
    </source>
</evidence>
<keyword evidence="3" id="KW-1003">Cell membrane</keyword>
<evidence type="ECO:0000256" key="8">
    <source>
        <dbReference type="ARBA" id="ARBA00023186"/>
    </source>
</evidence>
<dbReference type="InterPro" id="IPR028055">
    <property type="entry name" value="YidC/Oxa/ALB_C"/>
</dbReference>
<dbReference type="NCBIfam" id="TIGR03592">
    <property type="entry name" value="yidC_oxa1_cterm"/>
    <property type="match status" value="1"/>
</dbReference>
<evidence type="ECO:0000256" key="7">
    <source>
        <dbReference type="ARBA" id="ARBA00023136"/>
    </source>
</evidence>